<dbReference type="SMART" id="SM01085">
    <property type="entry name" value="CK_II_beta"/>
    <property type="match status" value="1"/>
</dbReference>
<dbReference type="FunFam" id="2.20.25.20:FF:000001">
    <property type="entry name" value="Casein kinase II subunit beta"/>
    <property type="match status" value="1"/>
</dbReference>
<evidence type="ECO:0000313" key="4">
    <source>
        <dbReference type="EMBL" id="VVC25945.1"/>
    </source>
</evidence>
<dbReference type="PRINTS" id="PR00472">
    <property type="entry name" value="CASNKINASEII"/>
</dbReference>
<dbReference type="Proteomes" id="UP000325440">
    <property type="component" value="Unassembled WGS sequence"/>
</dbReference>
<keyword evidence="5" id="KW-1185">Reference proteome</keyword>
<dbReference type="GO" id="GO:0005956">
    <property type="term" value="C:protein kinase CK2 complex"/>
    <property type="evidence" value="ECO:0007669"/>
    <property type="project" value="UniProtKB-UniRule"/>
</dbReference>
<sequence length="260" mass="27826">MSVKLQSSAGAAVPVNRPPSTSWWTARFLDKPENAFLCAVDESFVRDRFNLIGLEDAIPGFDAAVRHVLGETRTDGGGGAVVDKTSGGHRNACGQEAAAELFYGMAHARYVMTPTGVAKMFEKYLAGCFGHCPRVNCDRSPVLPIGLSDAVGIDTVRIYCPRCMDVYWPPAGLNGSSVDGAYIGTGFPHMAFMTQPELRPARPRGRFAAKLYGFTVHKSAGDLQRLAAAERKGGANSNCVDKTKDGPPRRCGVQQNTAVA</sequence>
<dbReference type="AlphaFoldDB" id="A0A5E4M5F4"/>
<dbReference type="GO" id="GO:0019887">
    <property type="term" value="F:protein kinase regulator activity"/>
    <property type="evidence" value="ECO:0007669"/>
    <property type="project" value="InterPro"/>
</dbReference>
<dbReference type="GO" id="GO:0005737">
    <property type="term" value="C:cytoplasm"/>
    <property type="evidence" value="ECO:0007669"/>
    <property type="project" value="TreeGrafter"/>
</dbReference>
<dbReference type="InterPro" id="IPR035991">
    <property type="entry name" value="Casein_kinase_II_beta-like"/>
</dbReference>
<reference evidence="4 5" key="1">
    <citation type="submission" date="2019-08" db="EMBL/GenBank/DDBJ databases">
        <authorList>
            <person name="Alioto T."/>
            <person name="Alioto T."/>
            <person name="Gomez Garrido J."/>
        </authorList>
    </citation>
    <scope>NUCLEOTIDE SEQUENCE [LARGE SCALE GENOMIC DNA]</scope>
</reference>
<evidence type="ECO:0000313" key="5">
    <source>
        <dbReference type="Proteomes" id="UP000325440"/>
    </source>
</evidence>
<comment type="similarity">
    <text evidence="1 2">Belongs to the casein kinase 2 subunit beta family.</text>
</comment>
<dbReference type="EMBL" id="CABPRJ010000023">
    <property type="protein sequence ID" value="VVC25945.1"/>
    <property type="molecule type" value="Genomic_DNA"/>
</dbReference>
<dbReference type="Gene3D" id="1.10.1820.10">
    <property type="entry name" value="protein kinase ck2 holoenzyme, chain C, domain 1"/>
    <property type="match status" value="1"/>
</dbReference>
<dbReference type="InterPro" id="IPR016149">
    <property type="entry name" value="Casein_kin_II_reg-sub_N"/>
</dbReference>
<dbReference type="PANTHER" id="PTHR11740">
    <property type="entry name" value="CASEIN KINASE II SUBUNIT BETA"/>
    <property type="match status" value="1"/>
</dbReference>
<evidence type="ECO:0000256" key="1">
    <source>
        <dbReference type="ARBA" id="ARBA00006941"/>
    </source>
</evidence>
<dbReference type="Gene3D" id="2.20.25.20">
    <property type="match status" value="1"/>
</dbReference>
<dbReference type="Pfam" id="PF01214">
    <property type="entry name" value="CK_II_beta"/>
    <property type="match status" value="1"/>
</dbReference>
<proteinExistence type="inferred from homology"/>
<accession>A0A5E4M5F4</accession>
<dbReference type="PROSITE" id="PS01101">
    <property type="entry name" value="CK2_BETA"/>
    <property type="match status" value="1"/>
</dbReference>
<dbReference type="OrthoDB" id="3971593at2759"/>
<protein>
    <recommendedName>
        <fullName evidence="2">Casein kinase II subunit beta</fullName>
        <shortName evidence="2">CK II beta</shortName>
    </recommendedName>
</protein>
<name>A0A5E4M5F4_9HEMI</name>
<evidence type="ECO:0000256" key="3">
    <source>
        <dbReference type="SAM" id="MobiDB-lite"/>
    </source>
</evidence>
<organism evidence="4 5">
    <name type="scientific">Cinara cedri</name>
    <dbReference type="NCBI Taxonomy" id="506608"/>
    <lineage>
        <taxon>Eukaryota</taxon>
        <taxon>Metazoa</taxon>
        <taxon>Ecdysozoa</taxon>
        <taxon>Arthropoda</taxon>
        <taxon>Hexapoda</taxon>
        <taxon>Insecta</taxon>
        <taxon>Pterygota</taxon>
        <taxon>Neoptera</taxon>
        <taxon>Paraneoptera</taxon>
        <taxon>Hemiptera</taxon>
        <taxon>Sternorrhyncha</taxon>
        <taxon>Aphidomorpha</taxon>
        <taxon>Aphidoidea</taxon>
        <taxon>Aphididae</taxon>
        <taxon>Lachninae</taxon>
        <taxon>Cinara</taxon>
    </lineage>
</organism>
<dbReference type="PANTHER" id="PTHR11740:SF0">
    <property type="entry name" value="CASEIN KINASE II SUBUNIT BETA"/>
    <property type="match status" value="1"/>
</dbReference>
<comment type="subunit">
    <text evidence="2">Tetramer of two alpha and two beta subunits.</text>
</comment>
<gene>
    <name evidence="4" type="ORF">CINCED_3A001927</name>
</gene>
<dbReference type="SUPFAM" id="SSF57798">
    <property type="entry name" value="Casein kinase II beta subunit"/>
    <property type="match status" value="1"/>
</dbReference>
<feature type="region of interest" description="Disordered" evidence="3">
    <location>
        <begin position="234"/>
        <end position="260"/>
    </location>
</feature>
<evidence type="ECO:0000256" key="2">
    <source>
        <dbReference type="RuleBase" id="RU361268"/>
    </source>
</evidence>
<dbReference type="InterPro" id="IPR000704">
    <property type="entry name" value="Casein_kinase_II_reg-sub"/>
</dbReference>